<dbReference type="Pfam" id="PF07610">
    <property type="entry name" value="DUF1573"/>
    <property type="match status" value="1"/>
</dbReference>
<dbReference type="PANTHER" id="PTHR37833">
    <property type="entry name" value="LIPOPROTEIN-RELATED"/>
    <property type="match status" value="1"/>
</dbReference>
<keyword evidence="1" id="KW-0732">Signal</keyword>
<dbReference type="PROSITE" id="PS51257">
    <property type="entry name" value="PROKAR_LIPOPROTEIN"/>
    <property type="match status" value="1"/>
</dbReference>
<dbReference type="PANTHER" id="PTHR37833:SF1">
    <property type="entry name" value="SIGNAL PEPTIDE PROTEIN"/>
    <property type="match status" value="1"/>
</dbReference>
<feature type="signal peptide" evidence="1">
    <location>
        <begin position="1"/>
        <end position="22"/>
    </location>
</feature>
<accession>A0AAE3QNI2</accession>
<evidence type="ECO:0000313" key="3">
    <source>
        <dbReference type="Proteomes" id="UP001241110"/>
    </source>
</evidence>
<dbReference type="RefSeq" id="WP_313976751.1">
    <property type="nucleotide sequence ID" value="NZ_JASJOS010000003.1"/>
</dbReference>
<organism evidence="2 3">
    <name type="scientific">Xanthocytophaga flava</name>
    <dbReference type="NCBI Taxonomy" id="3048013"/>
    <lineage>
        <taxon>Bacteria</taxon>
        <taxon>Pseudomonadati</taxon>
        <taxon>Bacteroidota</taxon>
        <taxon>Cytophagia</taxon>
        <taxon>Cytophagales</taxon>
        <taxon>Rhodocytophagaceae</taxon>
        <taxon>Xanthocytophaga</taxon>
    </lineage>
</organism>
<dbReference type="Proteomes" id="UP001241110">
    <property type="component" value="Unassembled WGS sequence"/>
</dbReference>
<dbReference type="InterPro" id="IPR011467">
    <property type="entry name" value="DUF1573"/>
</dbReference>
<feature type="chain" id="PRO_5042268208" evidence="1">
    <location>
        <begin position="23"/>
        <end position="144"/>
    </location>
</feature>
<evidence type="ECO:0000313" key="2">
    <source>
        <dbReference type="EMBL" id="MDJ1480176.1"/>
    </source>
</evidence>
<protein>
    <submittedName>
        <fullName evidence="2">DUF1573 domain-containing protein</fullName>
    </submittedName>
</protein>
<dbReference type="EMBL" id="JASJOS010000003">
    <property type="protein sequence ID" value="MDJ1480176.1"/>
    <property type="molecule type" value="Genomic_DNA"/>
</dbReference>
<evidence type="ECO:0000256" key="1">
    <source>
        <dbReference type="SAM" id="SignalP"/>
    </source>
</evidence>
<comment type="caution">
    <text evidence="2">The sequence shown here is derived from an EMBL/GenBank/DDBJ whole genome shotgun (WGS) entry which is preliminary data.</text>
</comment>
<name>A0AAE3QNI2_9BACT</name>
<proteinExistence type="predicted"/>
<reference evidence="2" key="1">
    <citation type="submission" date="2023-05" db="EMBL/GenBank/DDBJ databases">
        <authorList>
            <person name="Zhang X."/>
        </authorList>
    </citation>
    <scope>NUCLEOTIDE SEQUENCE</scope>
    <source>
        <strain evidence="2">YF14B1</strain>
    </source>
</reference>
<sequence>MRKILICSTLLAVLIVTGSCSKQTEQAAGETVVAASEAPYMKFDEASFDFGAIEQGAVITHTFAFTNTGKTPLIIERAVASCGCTVPDWPRKPVPPGAKSEIKVEFNSQGKAGPQQKTITVYANTQPKESKVVLVGVVNAVQNN</sequence>
<gene>
    <name evidence="2" type="ORF">QNI16_06750</name>
</gene>
<dbReference type="InterPro" id="IPR013783">
    <property type="entry name" value="Ig-like_fold"/>
</dbReference>
<dbReference type="Gene3D" id="2.60.40.10">
    <property type="entry name" value="Immunoglobulins"/>
    <property type="match status" value="1"/>
</dbReference>
<dbReference type="AlphaFoldDB" id="A0AAE3QNI2"/>